<evidence type="ECO:0000313" key="4">
    <source>
        <dbReference type="Proteomes" id="UP000031166"/>
    </source>
</evidence>
<reference evidence="3 4" key="1">
    <citation type="submission" date="2014-12" db="EMBL/GenBank/DDBJ databases">
        <title>Genome sequencing of Brevundimonas nasdae TPW30.</title>
        <authorList>
            <person name="Tan P.W."/>
            <person name="Chan K.-G."/>
        </authorList>
    </citation>
    <scope>NUCLEOTIDE SEQUENCE [LARGE SCALE GENOMIC DNA]</scope>
    <source>
        <strain evidence="3 4">TPW30</strain>
    </source>
</reference>
<proteinExistence type="predicted"/>
<sequence>MIQHLRVASLVAAIAAGGAMSPAFAQTTASAAPSPALTASIRQAVQRARTSSASDPQEAGVIATLADIIVTANAAPVQALASVRLAIAEEGCVFDQTVWNRWGCAGMSSVASSIERAIGSGPAATVGQGGVAVPPPTGGTGSGGADYRSPVGG</sequence>
<dbReference type="AlphaFoldDB" id="A0A0B4CUR6"/>
<organism evidence="3 4">
    <name type="scientific">Brevundimonas nasdae</name>
    <dbReference type="NCBI Taxonomy" id="172043"/>
    <lineage>
        <taxon>Bacteria</taxon>
        <taxon>Pseudomonadati</taxon>
        <taxon>Pseudomonadota</taxon>
        <taxon>Alphaproteobacteria</taxon>
        <taxon>Caulobacterales</taxon>
        <taxon>Caulobacteraceae</taxon>
        <taxon>Brevundimonas</taxon>
    </lineage>
</organism>
<feature type="chain" id="PRO_5002086067" description="UrcA family protein" evidence="2">
    <location>
        <begin position="26"/>
        <end position="153"/>
    </location>
</feature>
<name>A0A0B4CUR6_9CAUL</name>
<dbReference type="EMBL" id="JWSY01000013">
    <property type="protein sequence ID" value="KIC58096.1"/>
    <property type="molecule type" value="Genomic_DNA"/>
</dbReference>
<dbReference type="RefSeq" id="WP_039246095.1">
    <property type="nucleotide sequence ID" value="NZ_JWSY01000013.1"/>
</dbReference>
<protein>
    <recommendedName>
        <fullName evidence="5">UrcA family protein</fullName>
    </recommendedName>
</protein>
<feature type="signal peptide" evidence="2">
    <location>
        <begin position="1"/>
        <end position="25"/>
    </location>
</feature>
<feature type="region of interest" description="Disordered" evidence="1">
    <location>
        <begin position="124"/>
        <end position="153"/>
    </location>
</feature>
<dbReference type="Proteomes" id="UP000031166">
    <property type="component" value="Unassembled WGS sequence"/>
</dbReference>
<accession>A0A0B4CUR6</accession>
<comment type="caution">
    <text evidence="3">The sequence shown here is derived from an EMBL/GenBank/DDBJ whole genome shotgun (WGS) entry which is preliminary data.</text>
</comment>
<evidence type="ECO:0000256" key="1">
    <source>
        <dbReference type="SAM" id="MobiDB-lite"/>
    </source>
</evidence>
<keyword evidence="2" id="KW-0732">Signal</keyword>
<evidence type="ECO:0000313" key="3">
    <source>
        <dbReference type="EMBL" id="KIC58096.1"/>
    </source>
</evidence>
<gene>
    <name evidence="3" type="ORF">RM53_09135</name>
</gene>
<evidence type="ECO:0000256" key="2">
    <source>
        <dbReference type="SAM" id="SignalP"/>
    </source>
</evidence>
<evidence type="ECO:0008006" key="5">
    <source>
        <dbReference type="Google" id="ProtNLM"/>
    </source>
</evidence>